<evidence type="ECO:0000313" key="2">
    <source>
        <dbReference type="Proteomes" id="UP001054837"/>
    </source>
</evidence>
<proteinExistence type="predicted"/>
<feature type="non-terminal residue" evidence="1">
    <location>
        <position position="188"/>
    </location>
</feature>
<dbReference type="Gene3D" id="3.40.50.300">
    <property type="entry name" value="P-loop containing nucleotide triphosphate hydrolases"/>
    <property type="match status" value="1"/>
</dbReference>
<dbReference type="Proteomes" id="UP001054837">
    <property type="component" value="Unassembled WGS sequence"/>
</dbReference>
<dbReference type="EMBL" id="BPLQ01015214">
    <property type="protein sequence ID" value="GIY86507.1"/>
    <property type="molecule type" value="Genomic_DNA"/>
</dbReference>
<dbReference type="SUPFAM" id="SSF52540">
    <property type="entry name" value="P-loop containing nucleoside triphosphate hydrolases"/>
    <property type="match status" value="1"/>
</dbReference>
<reference evidence="1 2" key="1">
    <citation type="submission" date="2021-06" db="EMBL/GenBank/DDBJ databases">
        <title>Caerostris darwini draft genome.</title>
        <authorList>
            <person name="Kono N."/>
            <person name="Arakawa K."/>
        </authorList>
    </citation>
    <scope>NUCLEOTIDE SEQUENCE [LARGE SCALE GENOMIC DNA]</scope>
</reference>
<protein>
    <submittedName>
        <fullName evidence="1">Uncharacterized protein</fullName>
    </submittedName>
</protein>
<keyword evidence="2" id="KW-1185">Reference proteome</keyword>
<comment type="caution">
    <text evidence="1">The sequence shown here is derived from an EMBL/GenBank/DDBJ whole genome shotgun (WGS) entry which is preliminary data.</text>
</comment>
<organism evidence="1 2">
    <name type="scientific">Caerostris darwini</name>
    <dbReference type="NCBI Taxonomy" id="1538125"/>
    <lineage>
        <taxon>Eukaryota</taxon>
        <taxon>Metazoa</taxon>
        <taxon>Ecdysozoa</taxon>
        <taxon>Arthropoda</taxon>
        <taxon>Chelicerata</taxon>
        <taxon>Arachnida</taxon>
        <taxon>Araneae</taxon>
        <taxon>Araneomorphae</taxon>
        <taxon>Entelegynae</taxon>
        <taxon>Araneoidea</taxon>
        <taxon>Araneidae</taxon>
        <taxon>Caerostris</taxon>
    </lineage>
</organism>
<dbReference type="AlphaFoldDB" id="A0AAV4WVJ4"/>
<gene>
    <name evidence="1" type="primary">AVEN_19619_1</name>
    <name evidence="1" type="ORF">CDAR_545331</name>
</gene>
<dbReference type="InterPro" id="IPR027417">
    <property type="entry name" value="P-loop_NTPase"/>
</dbReference>
<name>A0AAV4WVJ4_9ARAC</name>
<sequence length="188" mass="21982">MPVRVSFQIIQVYQDSGIICCLNTYFLSRRFMGEIFRPMSQDIKIKDQKFLTTFYEVETEPKKVVPPVKCIGREDEKEEITQALTELKDKIEQLEEKFVPLFLIIGKIGMGKTTLLEWSMRKAEEIGIKLASQVDNQSFEESYENAWKIIEDILHKSGNDSDDKILNLIDNKTKEFPLHKLNKRMNTE</sequence>
<accession>A0AAV4WVJ4</accession>
<evidence type="ECO:0000313" key="1">
    <source>
        <dbReference type="EMBL" id="GIY86507.1"/>
    </source>
</evidence>